<dbReference type="PROSITE" id="PS51257">
    <property type="entry name" value="PROKAR_LIPOPROTEIN"/>
    <property type="match status" value="1"/>
</dbReference>
<name>A0ABS4F0Y0_9CLOT</name>
<dbReference type="InterPro" id="IPR029051">
    <property type="entry name" value="DUF4352"/>
</dbReference>
<gene>
    <name evidence="4" type="ORF">J2Z53_001487</name>
</gene>
<comment type="caution">
    <text evidence="4">The sequence shown here is derived from an EMBL/GenBank/DDBJ whole genome shotgun (WGS) entry which is preliminary data.</text>
</comment>
<dbReference type="InterPro" id="IPR029050">
    <property type="entry name" value="Immunoprotect_excell_Ig-like"/>
</dbReference>
<evidence type="ECO:0000259" key="3">
    <source>
        <dbReference type="Pfam" id="PF11611"/>
    </source>
</evidence>
<dbReference type="Proteomes" id="UP000783390">
    <property type="component" value="Unassembled WGS sequence"/>
</dbReference>
<protein>
    <submittedName>
        <fullName evidence="4">Membrane protein</fullName>
    </submittedName>
</protein>
<keyword evidence="1" id="KW-0732">Signal</keyword>
<evidence type="ECO:0000256" key="2">
    <source>
        <dbReference type="SAM" id="MobiDB-lite"/>
    </source>
</evidence>
<feature type="domain" description="DUF4352" evidence="3">
    <location>
        <begin position="80"/>
        <end position="194"/>
    </location>
</feature>
<feature type="region of interest" description="Disordered" evidence="2">
    <location>
        <begin position="38"/>
        <end position="65"/>
    </location>
</feature>
<dbReference type="Pfam" id="PF11611">
    <property type="entry name" value="DUF4352"/>
    <property type="match status" value="1"/>
</dbReference>
<organism evidence="4 5">
    <name type="scientific">Clostridium moniliforme</name>
    <dbReference type="NCBI Taxonomy" id="39489"/>
    <lineage>
        <taxon>Bacteria</taxon>
        <taxon>Bacillati</taxon>
        <taxon>Bacillota</taxon>
        <taxon>Clostridia</taxon>
        <taxon>Eubacteriales</taxon>
        <taxon>Clostridiaceae</taxon>
        <taxon>Clostridium</taxon>
    </lineage>
</organism>
<keyword evidence="5" id="KW-1185">Reference proteome</keyword>
<sequence>MKKAKNLVKKALLIIMIGVVSTIGLVGCGNTPKENNEVKIEQQSKDKIIEKESKDEKESNFPQVQKEEVKENAQLKGNLKVGDVFETEDAKVTINKIRTTKDRNRYSKIKANRVIVIEYTYTNKNIDGTMYLDTYFFNAYDNDGEILEHYDVIDHKQPKEISKGKKCTAEMVFALNNKNNNITLDMNETMFGGEVLATWNLKIK</sequence>
<accession>A0ABS4F0Y0</accession>
<reference evidence="4 5" key="1">
    <citation type="submission" date="2021-03" db="EMBL/GenBank/DDBJ databases">
        <title>Genomic Encyclopedia of Type Strains, Phase IV (KMG-IV): sequencing the most valuable type-strain genomes for metagenomic binning, comparative biology and taxonomic classification.</title>
        <authorList>
            <person name="Goeker M."/>
        </authorList>
    </citation>
    <scope>NUCLEOTIDE SEQUENCE [LARGE SCALE GENOMIC DNA]</scope>
    <source>
        <strain evidence="4 5">DSM 3984</strain>
    </source>
</reference>
<evidence type="ECO:0000313" key="4">
    <source>
        <dbReference type="EMBL" id="MBP1889904.1"/>
    </source>
</evidence>
<dbReference type="RefSeq" id="WP_209796786.1">
    <property type="nucleotide sequence ID" value="NZ_JAGGJZ010000003.1"/>
</dbReference>
<evidence type="ECO:0000313" key="5">
    <source>
        <dbReference type="Proteomes" id="UP000783390"/>
    </source>
</evidence>
<dbReference type="EMBL" id="JAGGJZ010000003">
    <property type="protein sequence ID" value="MBP1889904.1"/>
    <property type="molecule type" value="Genomic_DNA"/>
</dbReference>
<dbReference type="Gene3D" id="2.60.40.1240">
    <property type="match status" value="1"/>
</dbReference>
<proteinExistence type="predicted"/>
<evidence type="ECO:0000256" key="1">
    <source>
        <dbReference type="ARBA" id="ARBA00022729"/>
    </source>
</evidence>